<reference evidence="2" key="1">
    <citation type="submission" date="2014-11" db="EMBL/GenBank/DDBJ databases">
        <authorList>
            <person name="Amaro Gonzalez C."/>
        </authorList>
    </citation>
    <scope>NUCLEOTIDE SEQUENCE</scope>
</reference>
<dbReference type="AlphaFoldDB" id="A0A0E9XAG0"/>
<feature type="region of interest" description="Disordered" evidence="1">
    <location>
        <begin position="46"/>
        <end position="66"/>
    </location>
</feature>
<proteinExistence type="predicted"/>
<evidence type="ECO:0000256" key="1">
    <source>
        <dbReference type="SAM" id="MobiDB-lite"/>
    </source>
</evidence>
<evidence type="ECO:0000313" key="2">
    <source>
        <dbReference type="EMBL" id="JAH99426.1"/>
    </source>
</evidence>
<reference evidence="2" key="2">
    <citation type="journal article" date="2015" name="Fish Shellfish Immunol.">
        <title>Early steps in the European eel (Anguilla anguilla)-Vibrio vulnificus interaction in the gills: Role of the RtxA13 toxin.</title>
        <authorList>
            <person name="Callol A."/>
            <person name="Pajuelo D."/>
            <person name="Ebbesson L."/>
            <person name="Teles M."/>
            <person name="MacKenzie S."/>
            <person name="Amaro C."/>
        </authorList>
    </citation>
    <scope>NUCLEOTIDE SEQUENCE</scope>
</reference>
<accession>A0A0E9XAG0</accession>
<feature type="compositionally biased region" description="Low complexity" evidence="1">
    <location>
        <begin position="9"/>
        <end position="24"/>
    </location>
</feature>
<dbReference type="EMBL" id="GBXM01009151">
    <property type="protein sequence ID" value="JAH99426.1"/>
    <property type="molecule type" value="Transcribed_RNA"/>
</dbReference>
<feature type="region of interest" description="Disordered" evidence="1">
    <location>
        <begin position="1"/>
        <end position="28"/>
    </location>
</feature>
<feature type="compositionally biased region" description="Polar residues" evidence="1">
    <location>
        <begin position="48"/>
        <end position="66"/>
    </location>
</feature>
<name>A0A0E9XAG0_ANGAN</name>
<organism evidence="2">
    <name type="scientific">Anguilla anguilla</name>
    <name type="common">European freshwater eel</name>
    <name type="synonym">Muraena anguilla</name>
    <dbReference type="NCBI Taxonomy" id="7936"/>
    <lineage>
        <taxon>Eukaryota</taxon>
        <taxon>Metazoa</taxon>
        <taxon>Chordata</taxon>
        <taxon>Craniata</taxon>
        <taxon>Vertebrata</taxon>
        <taxon>Euteleostomi</taxon>
        <taxon>Actinopterygii</taxon>
        <taxon>Neopterygii</taxon>
        <taxon>Teleostei</taxon>
        <taxon>Anguilliformes</taxon>
        <taxon>Anguillidae</taxon>
        <taxon>Anguilla</taxon>
    </lineage>
</organism>
<protein>
    <submittedName>
        <fullName evidence="2">Uncharacterized protein</fullName>
    </submittedName>
</protein>
<sequence>MHLMSQKLATSAASSTSTFRNTTSGYLSDSSLKKGAMLWQGPHHVAVKSTTTSLSPASTRASSKPS</sequence>